<dbReference type="InterPro" id="IPR000524">
    <property type="entry name" value="Tscrpt_reg_HTH_GntR"/>
</dbReference>
<dbReference type="PANTHER" id="PTHR38445">
    <property type="entry name" value="HTH-TYPE TRANSCRIPTIONAL REPRESSOR YTRA"/>
    <property type="match status" value="1"/>
</dbReference>
<dbReference type="InterPro" id="IPR036390">
    <property type="entry name" value="WH_DNA-bd_sf"/>
</dbReference>
<organism evidence="5 6">
    <name type="scientific">Sphingobacterium corticis</name>
    <dbReference type="NCBI Taxonomy" id="1812823"/>
    <lineage>
        <taxon>Bacteria</taxon>
        <taxon>Pseudomonadati</taxon>
        <taxon>Bacteroidota</taxon>
        <taxon>Sphingobacteriia</taxon>
        <taxon>Sphingobacteriales</taxon>
        <taxon>Sphingobacteriaceae</taxon>
        <taxon>Sphingobacterium</taxon>
    </lineage>
</organism>
<dbReference type="SUPFAM" id="SSF46785">
    <property type="entry name" value="Winged helix' DNA-binding domain"/>
    <property type="match status" value="1"/>
</dbReference>
<dbReference type="PROSITE" id="PS50949">
    <property type="entry name" value="HTH_GNTR"/>
    <property type="match status" value="1"/>
</dbReference>
<dbReference type="Pfam" id="PF00392">
    <property type="entry name" value="GntR"/>
    <property type="match status" value="1"/>
</dbReference>
<dbReference type="CDD" id="cd07377">
    <property type="entry name" value="WHTH_GntR"/>
    <property type="match status" value="1"/>
</dbReference>
<proteinExistence type="predicted"/>
<keyword evidence="2" id="KW-0238">DNA-binding</keyword>
<name>A0ABW5NJD5_9SPHI</name>
<protein>
    <submittedName>
        <fullName evidence="5">GntR family transcriptional regulator</fullName>
    </submittedName>
</protein>
<comment type="caution">
    <text evidence="5">The sequence shown here is derived from an EMBL/GenBank/DDBJ whole genome shotgun (WGS) entry which is preliminary data.</text>
</comment>
<dbReference type="SMART" id="SM00345">
    <property type="entry name" value="HTH_GNTR"/>
    <property type="match status" value="1"/>
</dbReference>
<evidence type="ECO:0000313" key="5">
    <source>
        <dbReference type="EMBL" id="MFD2599157.1"/>
    </source>
</evidence>
<dbReference type="PANTHER" id="PTHR38445:SF10">
    <property type="entry name" value="GNTR-FAMILY TRANSCRIPTIONAL REGULATOR"/>
    <property type="match status" value="1"/>
</dbReference>
<reference evidence="6" key="1">
    <citation type="journal article" date="2019" name="Int. J. Syst. Evol. Microbiol.">
        <title>The Global Catalogue of Microorganisms (GCM) 10K type strain sequencing project: providing services to taxonomists for standard genome sequencing and annotation.</title>
        <authorList>
            <consortium name="The Broad Institute Genomics Platform"/>
            <consortium name="The Broad Institute Genome Sequencing Center for Infectious Disease"/>
            <person name="Wu L."/>
            <person name="Ma J."/>
        </authorList>
    </citation>
    <scope>NUCLEOTIDE SEQUENCE [LARGE SCALE GENOMIC DNA]</scope>
    <source>
        <strain evidence="6">KCTC 42248</strain>
    </source>
</reference>
<dbReference type="EMBL" id="JBHUMA010000006">
    <property type="protein sequence ID" value="MFD2599157.1"/>
    <property type="molecule type" value="Genomic_DNA"/>
</dbReference>
<dbReference type="InterPro" id="IPR036388">
    <property type="entry name" value="WH-like_DNA-bd_sf"/>
</dbReference>
<evidence type="ECO:0000256" key="2">
    <source>
        <dbReference type="ARBA" id="ARBA00023125"/>
    </source>
</evidence>
<gene>
    <name evidence="5" type="ORF">ACFSQ3_09340</name>
</gene>
<dbReference type="Gene3D" id="1.10.287.100">
    <property type="match status" value="1"/>
</dbReference>
<keyword evidence="1" id="KW-0805">Transcription regulation</keyword>
<sequence length="120" mass="14209">MEFSNEKPIYLQIVEFAMNRIILSEWKNEQKIPSVRDLAVSLEVNANTVMRAYDHLQQQEIIFNKRGLGFFVHQDARTTILKAKKIQFLEEELPLMFRTLDLLDISIDEVNTYYNNQQKS</sequence>
<dbReference type="Proteomes" id="UP001597393">
    <property type="component" value="Unassembled WGS sequence"/>
</dbReference>
<keyword evidence="6" id="KW-1185">Reference proteome</keyword>
<feature type="domain" description="HTH gntR-type" evidence="4">
    <location>
        <begin position="7"/>
        <end position="75"/>
    </location>
</feature>
<keyword evidence="3" id="KW-0804">Transcription</keyword>
<evidence type="ECO:0000256" key="3">
    <source>
        <dbReference type="ARBA" id="ARBA00023163"/>
    </source>
</evidence>
<evidence type="ECO:0000256" key="1">
    <source>
        <dbReference type="ARBA" id="ARBA00023015"/>
    </source>
</evidence>
<dbReference type="Gene3D" id="1.10.10.10">
    <property type="entry name" value="Winged helix-like DNA-binding domain superfamily/Winged helix DNA-binding domain"/>
    <property type="match status" value="1"/>
</dbReference>
<dbReference type="RefSeq" id="WP_380869283.1">
    <property type="nucleotide sequence ID" value="NZ_JBHUMA010000006.1"/>
</dbReference>
<accession>A0ABW5NJD5</accession>
<evidence type="ECO:0000259" key="4">
    <source>
        <dbReference type="PROSITE" id="PS50949"/>
    </source>
</evidence>
<evidence type="ECO:0000313" key="6">
    <source>
        <dbReference type="Proteomes" id="UP001597393"/>
    </source>
</evidence>